<dbReference type="Gene3D" id="6.10.280.50">
    <property type="match status" value="1"/>
</dbReference>
<gene>
    <name evidence="1" type="ORF">MNBD_ALPHA02-1348</name>
</gene>
<dbReference type="AlphaFoldDB" id="A0A3B0RVN1"/>
<organism evidence="1">
    <name type="scientific">hydrothermal vent metagenome</name>
    <dbReference type="NCBI Taxonomy" id="652676"/>
    <lineage>
        <taxon>unclassified sequences</taxon>
        <taxon>metagenomes</taxon>
        <taxon>ecological metagenomes</taxon>
    </lineage>
</organism>
<evidence type="ECO:0000313" key="1">
    <source>
        <dbReference type="EMBL" id="VAV96039.1"/>
    </source>
</evidence>
<dbReference type="Pfam" id="PF04325">
    <property type="entry name" value="DUF465"/>
    <property type="match status" value="1"/>
</dbReference>
<protein>
    <recommendedName>
        <fullName evidence="2">DUF465 domain-containing protein</fullName>
    </recommendedName>
</protein>
<reference evidence="1" key="1">
    <citation type="submission" date="2018-06" db="EMBL/GenBank/DDBJ databases">
        <authorList>
            <person name="Zhirakovskaya E."/>
        </authorList>
    </citation>
    <scope>NUCLEOTIDE SEQUENCE</scope>
</reference>
<accession>A0A3B0RVN1</accession>
<dbReference type="EMBL" id="UOED01000106">
    <property type="protein sequence ID" value="VAV96039.1"/>
    <property type="molecule type" value="Genomic_DNA"/>
</dbReference>
<evidence type="ECO:0008006" key="2">
    <source>
        <dbReference type="Google" id="ProtNLM"/>
    </source>
</evidence>
<dbReference type="InterPro" id="IPR038444">
    <property type="entry name" value="DUF465_sf"/>
</dbReference>
<sequence>MTMEDDEIAEKIQQLIVRHRDLDMAIEALIESGKSDVLQIQRLKKQKLYLRDRIASLENELVPDIIA</sequence>
<name>A0A3B0RVN1_9ZZZZ</name>
<dbReference type="InterPro" id="IPR007420">
    <property type="entry name" value="DUF465"/>
</dbReference>
<proteinExistence type="predicted"/>